<comment type="caution">
    <text evidence="2">The sequence shown here is derived from an EMBL/GenBank/DDBJ whole genome shotgun (WGS) entry which is preliminary data.</text>
</comment>
<evidence type="ECO:0000313" key="2">
    <source>
        <dbReference type="EMBL" id="KAL0006716.1"/>
    </source>
</evidence>
<keyword evidence="3" id="KW-1185">Reference proteome</keyword>
<reference evidence="2 3" key="1">
    <citation type="submission" date="2024-01" db="EMBL/GenBank/DDBJ databases">
        <title>A telomere-to-telomere, gap-free genome of sweet tea (Lithocarpus litseifolius).</title>
        <authorList>
            <person name="Zhou J."/>
        </authorList>
    </citation>
    <scope>NUCLEOTIDE SEQUENCE [LARGE SCALE GENOMIC DNA]</scope>
    <source>
        <strain evidence="2">Zhou-2022a</strain>
        <tissue evidence="2">Leaf</tissue>
    </source>
</reference>
<organism evidence="2 3">
    <name type="scientific">Lithocarpus litseifolius</name>
    <dbReference type="NCBI Taxonomy" id="425828"/>
    <lineage>
        <taxon>Eukaryota</taxon>
        <taxon>Viridiplantae</taxon>
        <taxon>Streptophyta</taxon>
        <taxon>Embryophyta</taxon>
        <taxon>Tracheophyta</taxon>
        <taxon>Spermatophyta</taxon>
        <taxon>Magnoliopsida</taxon>
        <taxon>eudicotyledons</taxon>
        <taxon>Gunneridae</taxon>
        <taxon>Pentapetalae</taxon>
        <taxon>rosids</taxon>
        <taxon>fabids</taxon>
        <taxon>Fagales</taxon>
        <taxon>Fagaceae</taxon>
        <taxon>Lithocarpus</taxon>
    </lineage>
</organism>
<dbReference type="Pfam" id="PF13966">
    <property type="entry name" value="zf-RVT"/>
    <property type="match status" value="1"/>
</dbReference>
<protein>
    <recommendedName>
        <fullName evidence="1">Reverse transcriptase zinc-binding domain-containing protein</fullName>
    </recommendedName>
</protein>
<dbReference type="InterPro" id="IPR026960">
    <property type="entry name" value="RVT-Znf"/>
</dbReference>
<accession>A0AAW2D8N4</accession>
<dbReference type="EMBL" id="JAZDWU010000003">
    <property type="protein sequence ID" value="KAL0006716.1"/>
    <property type="molecule type" value="Genomic_DNA"/>
</dbReference>
<feature type="domain" description="Reverse transcriptase zinc-binding" evidence="1">
    <location>
        <begin position="94"/>
        <end position="189"/>
    </location>
</feature>
<name>A0AAW2D8N4_9ROSI</name>
<gene>
    <name evidence="2" type="ORF">SO802_008218</name>
</gene>
<dbReference type="Proteomes" id="UP001459277">
    <property type="component" value="Unassembled WGS sequence"/>
</dbReference>
<proteinExistence type="predicted"/>
<evidence type="ECO:0000313" key="3">
    <source>
        <dbReference type="Proteomes" id="UP001459277"/>
    </source>
</evidence>
<dbReference type="AlphaFoldDB" id="A0AAW2D8N4"/>
<evidence type="ECO:0000259" key="1">
    <source>
        <dbReference type="Pfam" id="PF13966"/>
    </source>
</evidence>
<sequence length="194" mass="22407">MWQQRSKEHWMISGDRNSKYFHTRASQHFCCSRIVELRNSDGVLVLGEGNLSVMVRDYYKNLFLSSRLTEVDEIVQSIKTVVTANMNNSLSGKYSVKTGYRLLCDAQDSAENMPQVSTEERGFWKKLWRIQVLGKIKHFLWKACTNSLATKENLVKQKILTDAVCNRCSCALEDTLHLLWSCSGLKEIWEKEFG</sequence>